<evidence type="ECO:0000256" key="1">
    <source>
        <dbReference type="ARBA" id="ARBA00010272"/>
    </source>
</evidence>
<organism evidence="3 4">
    <name type="scientific">Asaccharospora irregularis DSM 2635</name>
    <dbReference type="NCBI Taxonomy" id="1121321"/>
    <lineage>
        <taxon>Bacteria</taxon>
        <taxon>Bacillati</taxon>
        <taxon>Bacillota</taxon>
        <taxon>Clostridia</taxon>
        <taxon>Peptostreptococcales</taxon>
        <taxon>Peptostreptococcaceae</taxon>
        <taxon>Asaccharospora</taxon>
    </lineage>
</organism>
<dbReference type="PANTHER" id="PTHR33777:SF1">
    <property type="entry name" value="UPF0045 PROTEIN ECM15"/>
    <property type="match status" value="1"/>
</dbReference>
<sequence>MVIADVAVMPLRPYKGEEEMYKVVDACIEEIQKSGLKYEIGAMSTTFEGEFDEVFDLLKKVHKLPFELGCERVITVARVDEKSGGLTIDEKLKNHR</sequence>
<evidence type="ECO:0000313" key="4">
    <source>
        <dbReference type="Proteomes" id="UP000243255"/>
    </source>
</evidence>
<dbReference type="Proteomes" id="UP000243255">
    <property type="component" value="Unassembled WGS sequence"/>
</dbReference>
<dbReference type="GO" id="GO:0005829">
    <property type="term" value="C:cytosol"/>
    <property type="evidence" value="ECO:0007669"/>
    <property type="project" value="TreeGrafter"/>
</dbReference>
<proteinExistence type="inferred from homology"/>
<dbReference type="NCBIfam" id="TIGR00106">
    <property type="entry name" value="MTH1187 family thiamine-binding protein"/>
    <property type="match status" value="1"/>
</dbReference>
<dbReference type="AlphaFoldDB" id="A0A1M5QCA7"/>
<accession>A0A1M5QCA7</accession>
<gene>
    <name evidence="3" type="ORF">SAMN04488530_12012</name>
</gene>
<evidence type="ECO:0000313" key="3">
    <source>
        <dbReference type="EMBL" id="SHH11642.1"/>
    </source>
</evidence>
<dbReference type="EMBL" id="FQWX01000020">
    <property type="protein sequence ID" value="SHH11642.1"/>
    <property type="molecule type" value="Genomic_DNA"/>
</dbReference>
<dbReference type="OrthoDB" id="5886358at2"/>
<dbReference type="InterPro" id="IPR002767">
    <property type="entry name" value="Thiamine_BP"/>
</dbReference>
<dbReference type="PANTHER" id="PTHR33777">
    <property type="entry name" value="UPF0045 PROTEIN ECM15"/>
    <property type="match status" value="1"/>
</dbReference>
<dbReference type="InterPro" id="IPR029756">
    <property type="entry name" value="MTH1187/YkoF-like"/>
</dbReference>
<comment type="similarity">
    <text evidence="1">Belongs to the UPF0045 family.</text>
</comment>
<reference evidence="4" key="1">
    <citation type="submission" date="2016-11" db="EMBL/GenBank/DDBJ databases">
        <authorList>
            <person name="Varghese N."/>
            <person name="Submissions S."/>
        </authorList>
    </citation>
    <scope>NUCLEOTIDE SEQUENCE [LARGE SCALE GENOMIC DNA]</scope>
    <source>
        <strain evidence="4">DSM 2635</strain>
    </source>
</reference>
<keyword evidence="4" id="KW-1185">Reference proteome</keyword>
<dbReference type="Gene3D" id="3.30.70.930">
    <property type="match status" value="1"/>
</dbReference>
<dbReference type="InterPro" id="IPR051614">
    <property type="entry name" value="UPF0045_domain"/>
</dbReference>
<name>A0A1M5QCA7_9FIRM</name>
<protein>
    <submittedName>
        <fullName evidence="3">Uncharacterized protein, MTH1187 family</fullName>
    </submittedName>
</protein>
<evidence type="ECO:0000259" key="2">
    <source>
        <dbReference type="Pfam" id="PF01910"/>
    </source>
</evidence>
<feature type="domain" description="Thiamine-binding protein" evidence="2">
    <location>
        <begin position="4"/>
        <end position="95"/>
    </location>
</feature>
<dbReference type="RefSeq" id="WP_073126462.1">
    <property type="nucleotide sequence ID" value="NZ_BAABCH010000094.1"/>
</dbReference>
<dbReference type="SUPFAM" id="SSF89957">
    <property type="entry name" value="MTH1187/YkoF-like"/>
    <property type="match status" value="1"/>
</dbReference>
<dbReference type="Pfam" id="PF01910">
    <property type="entry name" value="Thiamine_BP"/>
    <property type="match status" value="1"/>
</dbReference>
<dbReference type="STRING" id="1121321.SAMN04488530_12012"/>